<evidence type="ECO:0000313" key="2">
    <source>
        <dbReference type="EMBL" id="BBY75364.1"/>
    </source>
</evidence>
<feature type="domain" description="Mce/MlaD" evidence="1">
    <location>
        <begin position="39"/>
        <end position="114"/>
    </location>
</feature>
<dbReference type="InterPro" id="IPR052336">
    <property type="entry name" value="MlaD_Phospholipid_Transporter"/>
</dbReference>
<dbReference type="PANTHER" id="PTHR33371">
    <property type="entry name" value="INTERMEMBRANE PHOSPHOLIPID TRANSPORT SYSTEM BINDING PROTEIN MLAD-RELATED"/>
    <property type="match status" value="1"/>
</dbReference>
<protein>
    <submittedName>
        <fullName evidence="2">Mammalian cell entry protein</fullName>
    </submittedName>
</protein>
<accession>A0A7I7U234</accession>
<proteinExistence type="predicted"/>
<dbReference type="RefSeq" id="WP_163766330.1">
    <property type="nucleotide sequence ID" value="NZ_AP022598.1"/>
</dbReference>
<sequence>MLTRRIKLQLVVFGVVALAAGSIMAFGYIKVPAMLGIGQYTVVVELPQAAGLYATANVSYRGTTVGKVTDVRLTEDGRVEAVMALQSGTDIPSDLTAEVHSTSAIGEQYVALVPRTADAPPLKNGDVIPVARATTPPPINALLDAANRGIQAIPGDNVKTVIDESYVAVGGLGPQLSRIVRGSTQLASDARANLDSVLTLIDDAKPLMDSQAQTADSINAWASHLADLTGQVRAADPAVAGLLERGPEATDEVRQLFDRLKPTLPVLLANLVSVGEVAVVYQPAIEQVLVLEPQLVAGLQGALLANKDSKRASPGLYVSFNLNLNLPPPCTTGFLPVDQQLTPNVETSADLPPGDLYCRIPQDSWNVVRGNRNYPCLTRPGKRAPTVKMCESDEEYVPLNEGFNWKGDPNATLSGQDIPQMAPVAAPPPPAPVAVAEYDPATGEYVAPDGQIYTQADLGPQTEGRTWQSMLVPPAAR</sequence>
<dbReference type="InterPro" id="IPR003399">
    <property type="entry name" value="Mce/MlaD"/>
</dbReference>
<name>A0A7I7U234_MYCPF</name>
<dbReference type="AlphaFoldDB" id="A0A7I7U234"/>
<dbReference type="NCBIfam" id="TIGR00996">
    <property type="entry name" value="Mtu_fam_mce"/>
    <property type="match status" value="1"/>
</dbReference>
<dbReference type="Proteomes" id="UP000466554">
    <property type="component" value="Chromosome"/>
</dbReference>
<dbReference type="PANTHER" id="PTHR33371:SF16">
    <property type="entry name" value="MCE-FAMILY PROTEIN MCE3F"/>
    <property type="match status" value="1"/>
</dbReference>
<dbReference type="GO" id="GO:0005576">
    <property type="term" value="C:extracellular region"/>
    <property type="evidence" value="ECO:0007669"/>
    <property type="project" value="TreeGrafter"/>
</dbReference>
<organism evidence="2 3">
    <name type="scientific">Mycolicibacterium parafortuitum</name>
    <name type="common">Mycobacterium parafortuitum</name>
    <dbReference type="NCBI Taxonomy" id="39692"/>
    <lineage>
        <taxon>Bacteria</taxon>
        <taxon>Bacillati</taxon>
        <taxon>Actinomycetota</taxon>
        <taxon>Actinomycetes</taxon>
        <taxon>Mycobacteriales</taxon>
        <taxon>Mycobacteriaceae</taxon>
        <taxon>Mycolicibacterium</taxon>
    </lineage>
</organism>
<dbReference type="Pfam" id="PF02470">
    <property type="entry name" value="MlaD"/>
    <property type="match status" value="1"/>
</dbReference>
<evidence type="ECO:0000259" key="1">
    <source>
        <dbReference type="Pfam" id="PF02470"/>
    </source>
</evidence>
<dbReference type="InterPro" id="IPR005693">
    <property type="entry name" value="Mce"/>
</dbReference>
<reference evidence="2 3" key="1">
    <citation type="journal article" date="2019" name="Emerg. Microbes Infect.">
        <title>Comprehensive subspecies identification of 175 nontuberculous mycobacteria species based on 7547 genomic profiles.</title>
        <authorList>
            <person name="Matsumoto Y."/>
            <person name="Kinjo T."/>
            <person name="Motooka D."/>
            <person name="Nabeya D."/>
            <person name="Jung N."/>
            <person name="Uechi K."/>
            <person name="Horii T."/>
            <person name="Iida T."/>
            <person name="Fujita J."/>
            <person name="Nakamura S."/>
        </authorList>
    </citation>
    <scope>NUCLEOTIDE SEQUENCE [LARGE SCALE GENOMIC DNA]</scope>
    <source>
        <strain evidence="2 3">JCM 6367</strain>
    </source>
</reference>
<gene>
    <name evidence="2" type="ORF">MPRF_22630</name>
</gene>
<dbReference type="EMBL" id="AP022598">
    <property type="protein sequence ID" value="BBY75364.1"/>
    <property type="molecule type" value="Genomic_DNA"/>
</dbReference>
<evidence type="ECO:0000313" key="3">
    <source>
        <dbReference type="Proteomes" id="UP000466554"/>
    </source>
</evidence>